<evidence type="ECO:0000313" key="2">
    <source>
        <dbReference type="Proteomes" id="UP000712281"/>
    </source>
</evidence>
<dbReference type="AlphaFoldDB" id="A0A8S9GF87"/>
<dbReference type="EMBL" id="QGKW02002005">
    <property type="protein sequence ID" value="KAF2544593.1"/>
    <property type="molecule type" value="Genomic_DNA"/>
</dbReference>
<accession>A0A8S9GF87</accession>
<evidence type="ECO:0000313" key="1">
    <source>
        <dbReference type="EMBL" id="KAF2544593.1"/>
    </source>
</evidence>
<organism evidence="1 2">
    <name type="scientific">Brassica cretica</name>
    <name type="common">Mustard</name>
    <dbReference type="NCBI Taxonomy" id="69181"/>
    <lineage>
        <taxon>Eukaryota</taxon>
        <taxon>Viridiplantae</taxon>
        <taxon>Streptophyta</taxon>
        <taxon>Embryophyta</taxon>
        <taxon>Tracheophyta</taxon>
        <taxon>Spermatophyta</taxon>
        <taxon>Magnoliopsida</taxon>
        <taxon>eudicotyledons</taxon>
        <taxon>Gunneridae</taxon>
        <taxon>Pentapetalae</taxon>
        <taxon>rosids</taxon>
        <taxon>malvids</taxon>
        <taxon>Brassicales</taxon>
        <taxon>Brassicaceae</taxon>
        <taxon>Brassiceae</taxon>
        <taxon>Brassica</taxon>
    </lineage>
</organism>
<gene>
    <name evidence="1" type="ORF">F2Q68_00031327</name>
</gene>
<name>A0A8S9GF87_BRACR</name>
<proteinExistence type="predicted"/>
<comment type="caution">
    <text evidence="1">The sequence shown here is derived from an EMBL/GenBank/DDBJ whole genome shotgun (WGS) entry which is preliminary data.</text>
</comment>
<reference evidence="1" key="1">
    <citation type="submission" date="2019-12" db="EMBL/GenBank/DDBJ databases">
        <title>Genome sequencing and annotation of Brassica cretica.</title>
        <authorList>
            <person name="Studholme D.J."/>
            <person name="Sarris P.F."/>
        </authorList>
    </citation>
    <scope>NUCLEOTIDE SEQUENCE</scope>
    <source>
        <strain evidence="1">PFS-001/15</strain>
        <tissue evidence="1">Leaf</tissue>
    </source>
</reference>
<protein>
    <submittedName>
        <fullName evidence="1">Uncharacterized protein</fullName>
    </submittedName>
</protein>
<dbReference type="Proteomes" id="UP000712281">
    <property type="component" value="Unassembled WGS sequence"/>
</dbReference>
<sequence length="148" mass="17100">MSEEAEADLRHNQFKSLVLGLGIQWIGFLLQRDLEISCDPTILTQRDDHTKLEARARAENMEMPQMWLQHCRGDGGVLRSWSGNVLRYDVGRREIVSRETDTPSSDPTVIEARDRKRNDQEIRTSGFLPKRLSTIITQGRHLTESKRQ</sequence>